<feature type="compositionally biased region" description="Acidic residues" evidence="2">
    <location>
        <begin position="611"/>
        <end position="620"/>
    </location>
</feature>
<evidence type="ECO:0000256" key="2">
    <source>
        <dbReference type="SAM" id="MobiDB-lite"/>
    </source>
</evidence>
<feature type="compositionally biased region" description="Basic and acidic residues" evidence="2">
    <location>
        <begin position="41"/>
        <end position="55"/>
    </location>
</feature>
<feature type="compositionally biased region" description="Low complexity" evidence="2">
    <location>
        <begin position="315"/>
        <end position="328"/>
    </location>
</feature>
<dbReference type="Proteomes" id="UP000433883">
    <property type="component" value="Unassembled WGS sequence"/>
</dbReference>
<feature type="compositionally biased region" description="Basic and acidic residues" evidence="2">
    <location>
        <begin position="532"/>
        <end position="544"/>
    </location>
</feature>
<accession>A0A8H3YN37</accession>
<dbReference type="InterPro" id="IPR025124">
    <property type="entry name" value="Gag1-like_clamp"/>
</dbReference>
<feature type="compositionally biased region" description="Basic and acidic residues" evidence="2">
    <location>
        <begin position="341"/>
        <end position="352"/>
    </location>
</feature>
<feature type="region of interest" description="Disordered" evidence="2">
    <location>
        <begin position="2473"/>
        <end position="2538"/>
    </location>
</feature>
<evidence type="ECO:0000256" key="1">
    <source>
        <dbReference type="SAM" id="Coils"/>
    </source>
</evidence>
<feature type="region of interest" description="Disordered" evidence="2">
    <location>
        <begin position="2315"/>
        <end position="2376"/>
    </location>
</feature>
<feature type="compositionally biased region" description="Polar residues" evidence="2">
    <location>
        <begin position="136"/>
        <end position="147"/>
    </location>
</feature>
<feature type="compositionally biased region" description="Polar residues" evidence="2">
    <location>
        <begin position="888"/>
        <end position="904"/>
    </location>
</feature>
<feature type="compositionally biased region" description="Polar residues" evidence="2">
    <location>
        <begin position="2334"/>
        <end position="2354"/>
    </location>
</feature>
<dbReference type="GO" id="GO:0000724">
    <property type="term" value="P:double-strand break repair via homologous recombination"/>
    <property type="evidence" value="ECO:0007669"/>
    <property type="project" value="TreeGrafter"/>
</dbReference>
<name>A0A8H3YN37_VENIN</name>
<evidence type="ECO:0000313" key="5">
    <source>
        <dbReference type="Proteomes" id="UP000433883"/>
    </source>
</evidence>
<dbReference type="Pfam" id="PF13259">
    <property type="entry name" value="clamp_Gag1-like"/>
    <property type="match status" value="1"/>
</dbReference>
<dbReference type="EMBL" id="WNWQ01000730">
    <property type="protein sequence ID" value="KAE9964197.1"/>
    <property type="molecule type" value="Genomic_DNA"/>
</dbReference>
<feature type="compositionally biased region" description="Pro residues" evidence="2">
    <location>
        <begin position="170"/>
        <end position="184"/>
    </location>
</feature>
<feature type="compositionally biased region" description="Acidic residues" evidence="2">
    <location>
        <begin position="1622"/>
        <end position="1632"/>
    </location>
</feature>
<feature type="domain" description="Gag1-like clamp" evidence="3">
    <location>
        <begin position="2263"/>
        <end position="2448"/>
    </location>
</feature>
<dbReference type="PANTHER" id="PTHR28122:SF1">
    <property type="entry name" value="E3 UBIQUITIN-PROTEIN LIGASE SUBSTRATE RECEPTOR MMS22"/>
    <property type="match status" value="1"/>
</dbReference>
<feature type="region of interest" description="Disordered" evidence="2">
    <location>
        <begin position="2208"/>
        <end position="2292"/>
    </location>
</feature>
<dbReference type="GO" id="GO:0005634">
    <property type="term" value="C:nucleus"/>
    <property type="evidence" value="ECO:0007669"/>
    <property type="project" value="InterPro"/>
</dbReference>
<feature type="compositionally biased region" description="Acidic residues" evidence="2">
    <location>
        <begin position="149"/>
        <end position="158"/>
    </location>
</feature>
<feature type="compositionally biased region" description="Polar residues" evidence="2">
    <location>
        <begin position="738"/>
        <end position="754"/>
    </location>
</feature>
<organism evidence="4 5">
    <name type="scientific">Venturia inaequalis</name>
    <name type="common">Apple scab fungus</name>
    <dbReference type="NCBI Taxonomy" id="5025"/>
    <lineage>
        <taxon>Eukaryota</taxon>
        <taxon>Fungi</taxon>
        <taxon>Dikarya</taxon>
        <taxon>Ascomycota</taxon>
        <taxon>Pezizomycotina</taxon>
        <taxon>Dothideomycetes</taxon>
        <taxon>Pleosporomycetidae</taxon>
        <taxon>Venturiales</taxon>
        <taxon>Venturiaceae</taxon>
        <taxon>Venturia</taxon>
    </lineage>
</organism>
<feature type="compositionally biased region" description="Basic residues" evidence="2">
    <location>
        <begin position="905"/>
        <end position="917"/>
    </location>
</feature>
<dbReference type="Pfam" id="PF09462">
    <property type="entry name" value="Mus7"/>
    <property type="match status" value="1"/>
</dbReference>
<feature type="region of interest" description="Disordered" evidence="2">
    <location>
        <begin position="888"/>
        <end position="925"/>
    </location>
</feature>
<feature type="compositionally biased region" description="Polar residues" evidence="2">
    <location>
        <begin position="2521"/>
        <end position="2538"/>
    </location>
</feature>
<feature type="compositionally biased region" description="Pro residues" evidence="2">
    <location>
        <begin position="2215"/>
        <end position="2228"/>
    </location>
</feature>
<feature type="compositionally biased region" description="Basic and acidic residues" evidence="2">
    <location>
        <begin position="186"/>
        <end position="198"/>
    </location>
</feature>
<dbReference type="PANTHER" id="PTHR28122">
    <property type="entry name" value="E3 UBIQUITIN-PROTEIN LIGASE SUBSTRATE RECEPTOR MMS22"/>
    <property type="match status" value="1"/>
</dbReference>
<feature type="coiled-coil region" evidence="1">
    <location>
        <begin position="1495"/>
        <end position="1522"/>
    </location>
</feature>
<reference evidence="4 5" key="1">
    <citation type="submission" date="2019-11" db="EMBL/GenBank/DDBJ databases">
        <title>Venturia inaequalis Genome Resource.</title>
        <authorList>
            <person name="Lichtner F.J."/>
        </authorList>
    </citation>
    <scope>NUCLEOTIDE SEQUENCE [LARGE SCALE GENOMIC DNA]</scope>
    <source>
        <strain evidence="4">Bline_iso_100314</strain>
    </source>
</reference>
<feature type="compositionally biased region" description="Acidic residues" evidence="2">
    <location>
        <begin position="480"/>
        <end position="493"/>
    </location>
</feature>
<feature type="region of interest" description="Disordered" evidence="2">
    <location>
        <begin position="1612"/>
        <end position="1632"/>
    </location>
</feature>
<feature type="compositionally biased region" description="Basic and acidic residues" evidence="2">
    <location>
        <begin position="69"/>
        <end position="83"/>
    </location>
</feature>
<gene>
    <name evidence="4" type="ORF">BLS_008565</name>
</gene>
<keyword evidence="1" id="KW-0175">Coiled coil</keyword>
<feature type="region of interest" description="Disordered" evidence="2">
    <location>
        <begin position="1"/>
        <end position="493"/>
    </location>
</feature>
<feature type="region of interest" description="Disordered" evidence="2">
    <location>
        <begin position="523"/>
        <end position="843"/>
    </location>
</feature>
<proteinExistence type="predicted"/>
<dbReference type="InterPro" id="IPR019021">
    <property type="entry name" value="Mms22"/>
</dbReference>
<feature type="compositionally biased region" description="Basic and acidic residues" evidence="2">
    <location>
        <begin position="2319"/>
        <end position="2328"/>
    </location>
</feature>
<feature type="compositionally biased region" description="Basic and acidic residues" evidence="2">
    <location>
        <begin position="2247"/>
        <end position="2261"/>
    </location>
</feature>
<dbReference type="GO" id="GO:0031297">
    <property type="term" value="P:replication fork processing"/>
    <property type="evidence" value="ECO:0007669"/>
    <property type="project" value="InterPro"/>
</dbReference>
<comment type="caution">
    <text evidence="4">The sequence shown here is derived from an EMBL/GenBank/DDBJ whole genome shotgun (WGS) entry which is preliminary data.</text>
</comment>
<feature type="compositionally biased region" description="Basic and acidic residues" evidence="2">
    <location>
        <begin position="222"/>
        <end position="237"/>
    </location>
</feature>
<dbReference type="GO" id="GO:0035361">
    <property type="term" value="C:Cul8-RING ubiquitin ligase complex"/>
    <property type="evidence" value="ECO:0007669"/>
    <property type="project" value="TreeGrafter"/>
</dbReference>
<evidence type="ECO:0000313" key="4">
    <source>
        <dbReference type="EMBL" id="KAE9964197.1"/>
    </source>
</evidence>
<evidence type="ECO:0000259" key="3">
    <source>
        <dbReference type="Pfam" id="PF13259"/>
    </source>
</evidence>
<sequence length="2538" mass="284934">MVEWRDRGFVQDSDDEEETIETQSTTRLEDEGQLETQQIVAEREDGDANRNHGLEESVEEEAELNQIQGREDHEVEHMGETGHSKNPGDINVARQGSQPGDGTRTEKEGQRSGGATVQQDQEIADDDIDELALSPIHQNQRPIQTPTFEPEDNQDPVEDIWHLIGSSPLSEPPHTPPHASPSPPRQHRDNGSYRREELTSSSTRQHVEVRIPYREPSLQIEDAPRSERQRNFRERKAIQLHPYQIDKILYEKDMRSRGVKPVRIAMSSPQRKAHAEKEQEEEDSQLSRHSQSSTAEEDSISDGNGSTSREDSLRRSSPISVSSPPRLSGSKEDEDLPELSELLRKRPFKEKAPQGGGKRRKVTHQYSRRDNSTNAPISTAAAGPPGPTDDTFMAIDLDDIFDFPDSPPSLPTILPNQPGDGRLRIPPPISPLRRSTQAISSDKKIRSAARRVSSDDGTPAPTRRRKHTFTIQSPGRAPIEVEDASPSESEVDPAEEIKAVKKRIKGVLPASWLKLDLKSREKNMKVRPTSPRRMEYPQEDEATHRGIAKRSMRTGPRVPAPPSPIPILSNNDLDESDVETPLPNFGQSSDDDHSLLPMKSPSMPIHRLFDDDPGETMEDNSIDRMAPSTSRVRAANGVGRKRQVKLKDAFNHSSKRLKIGVPSAYSAVAQPRTRRTEGHKQKRKRKPSAPKLSVIDVLDDSSPSGPIVPQFLKIAAREARRRSDSGRQSPANKHIRLQTRQDTQDTNSVLQSWQAGKIQPRTAKIRSTVPTRPPLGERSSNPRLEHNDENRGQPGVRPKIVVRRQQNTRSIPRRPKELWRLPSKPTHTAQLEMDEEEPSAPQDLSSFEIGLRNREFNQMFRSSAPSIDSLASRIGKLQWSDAKNLQTPLKGTSHAATMQTSKAHTTPKRRLQRKRPTQRVDIDMSEYRQPEEFVPPSSYRSDRLDTPVVDQTVLQDLSPFGVPYTKDFDILPLPIGTHFHQSTFIGSGDFSRVLSVDRNLDTYIGNHVLHLEGKSHIWGQWNEDMASAVYDIFHSLSTHIVPLDSTSGLTSNSELSNAVKVVQRLMNANTDGLSFSDPIDREACLSRFLECVQPMQTTTIEYLQVATPEKDEPSNKAIIVHLATLQIALLQQLLSLCGSHSNESTQQQAIAQLKSLCAASLRWLTRTGFEEIRKFFVQNSRHVVREAGIQGDQAGAAAVESLVVMSHVLEAQQLPNYSFWDAFNAINLVSVPQTTRVGTLERVWYNVFTILPLAELDPLGVLNVGHRFTKSFENWSGVTIIVSRVFALYSSTSTIAGSTINDYMRSLFVRCWRLIKHWSWRKCEAIIGVIFDFFARNNLAPLRNEVTHGSPHFLENLHSNPLLDSSPEDKSFHIFLKIVAIGLRGMHGMYPDKRIQSIAWRCIPNHGRIYHKDQEIKQEDLDALRNHHDLLCTLYWASPPGFRPRVDLIQNLVDHASSHREACRLNIKAWANLARYQLSTGESLKSDAPFAAWFNDVVEQTIDQFKLARTEAEAQFEAAKKDGDISIPQDLLDSTISRNQSQVLSSLSEAISGLRSVLEFAATLPAASDLLRGSGVERVLTLFDPQNSRPNSAITECLLTYQAYLNKISEGSKEASQTTSEESQDYGDWPEPEEEGFVAVSKKDTAPIDFIFEPVVQLLSNCFGAEKSSDDTLLNLVVDLWVDLAWSTVQQGQYGWESFLDEHGSHAWGQLRDTEQRRKFGPYFLSRVSNLDPTTLDTYRSLFLSFWISSLVERDAQLKFQHRLTNGILNHFPHDALLRNLPFIERPPNSAIRYEVTLNELRDRRLALLSSILSNMHDLFNENLHHQAELRREYTPYLKQLMSSMKTNYTALQCHGETMIGSYVIFVQRIVEFLQQYTSDICPIDKFFTDSGVFPLPANDPLYVVGKLKGYTAKLGDPKEVRRLAGFFQSMSERAAVDNEQQYLVEQLQEALSGELKSGSLSLKAVLMQAIFPSYLESSFTTEAGWIVAKPVLIASANTLDHLLYDVRFDDASSIDTALKIMESMLAVLPRVIRDLGDRPELFLQPHALSTLSATLNVVTATMPSIDYIKRRTECGEAAIRSIGYFRSFSVFAAKMLMGINDPFAPVLQGDEATAGPEHDEIKRFCARELHRDLANWKVEEGRYSVKRGASWKEVVISLGSIEEEREGLTHSIEEFHTVLARMQFARSMEKQNQQAVRDITRRLQSTVRTDWDYPTPPRAQPGAPAPSEPQDYRERYYGTTDDSDSDDGRGSGDDRAHTIDDMYAFDSPDSVGDEVDRRLQERKRKRRKAMEEELGENAGLLYYAQRRNVWTGAVANETPKERPRPDSEILPTDFNTSSDASATNTPASGSASGSPVDADSAESSTPAPSEDARLPDIPFEDLTDVLVPVAIPIISSTHPVRVTISSRSPSELYEKVVRDQRTPAVPINLSEMIPIIVQGWKDEGNWPPRGPTAPDPLPGRKRVHKAIGLKGEVDGKKDGEGLLAHHPHLKSGVDTMKKVFRLSGHHSGEKEGAALKSPRSLKSSHSRPQSQSLDQNP</sequence>
<protein>
    <recommendedName>
        <fullName evidence="3">Gag1-like clamp domain-containing protein</fullName>
    </recommendedName>
</protein>
<feature type="compositionally biased region" description="Basic and acidic residues" evidence="2">
    <location>
        <begin position="715"/>
        <end position="725"/>
    </location>
</feature>